<comment type="similarity">
    <text evidence="1">Belongs to the ner transcriptional regulatory family.</text>
</comment>
<evidence type="ECO:0000313" key="9">
    <source>
        <dbReference type="Proteomes" id="UP000175993"/>
    </source>
</evidence>
<evidence type="ECO:0000313" key="8">
    <source>
        <dbReference type="EMBL" id="MVA56401.1"/>
    </source>
</evidence>
<feature type="domain" description="Ner winged helix-turn-helix DNA-binding" evidence="6">
    <location>
        <begin position="6"/>
        <end position="78"/>
    </location>
</feature>
<dbReference type="Proteomes" id="UP000175993">
    <property type="component" value="Unassembled WGS sequence"/>
</dbReference>
<protein>
    <submittedName>
        <fullName evidence="8">Transcriptional regulator</fullName>
    </submittedName>
</protein>
<keyword evidence="3" id="KW-0238">DNA-binding</keyword>
<accession>A0A6I4FCI4</accession>
<feature type="compositionally biased region" description="Basic and acidic residues" evidence="5">
    <location>
        <begin position="73"/>
        <end position="82"/>
    </location>
</feature>
<organism evidence="8 10">
    <name type="scientific">Agrobacterium vitis</name>
    <name type="common">Rhizobium vitis</name>
    <dbReference type="NCBI Taxonomy" id="373"/>
    <lineage>
        <taxon>Bacteria</taxon>
        <taxon>Pseudomonadati</taxon>
        <taxon>Pseudomonadota</taxon>
        <taxon>Alphaproteobacteria</taxon>
        <taxon>Hyphomicrobiales</taxon>
        <taxon>Rhizobiaceae</taxon>
        <taxon>Rhizobium/Agrobacterium group</taxon>
        <taxon>Agrobacterium</taxon>
    </lineage>
</organism>
<evidence type="ECO:0000256" key="2">
    <source>
        <dbReference type="ARBA" id="ARBA00023015"/>
    </source>
</evidence>
<dbReference type="AlphaFoldDB" id="A0A6I4FCI4"/>
<dbReference type="EMBL" id="MBEV02000001">
    <property type="protein sequence ID" value="MUP03491.1"/>
    <property type="molecule type" value="Genomic_DNA"/>
</dbReference>
<evidence type="ECO:0000313" key="7">
    <source>
        <dbReference type="EMBL" id="MUP03491.1"/>
    </source>
</evidence>
<dbReference type="EMBL" id="WPHU01000003">
    <property type="protein sequence ID" value="MVA56401.1"/>
    <property type="molecule type" value="Genomic_DNA"/>
</dbReference>
<keyword evidence="4" id="KW-0804">Transcription</keyword>
<keyword evidence="2" id="KW-0805">Transcription regulation</keyword>
<dbReference type="RefSeq" id="WP_070166671.1">
    <property type="nucleotide sequence ID" value="NZ_AP023268.1"/>
</dbReference>
<dbReference type="InterPro" id="IPR010982">
    <property type="entry name" value="Lambda_DNA-bd_dom_sf"/>
</dbReference>
<gene>
    <name evidence="7" type="ORF">BBI04_001445</name>
    <name evidence="8" type="ORF">GOZ88_09780</name>
</gene>
<dbReference type="SUPFAM" id="SSF47413">
    <property type="entry name" value="lambda repressor-like DNA-binding domains"/>
    <property type="match status" value="1"/>
</dbReference>
<dbReference type="OrthoDB" id="531446at2"/>
<reference evidence="7 9" key="1">
    <citation type="submission" date="2019-11" db="EMBL/GenBank/DDBJ databases">
        <title>Whole-genome sequencing of Allorhizobium vitis.</title>
        <authorList>
            <person name="Gan H.M."/>
            <person name="Savka M.A."/>
        </authorList>
    </citation>
    <scope>NUCLEOTIDE SEQUENCE [LARGE SCALE GENOMIC DNA]</scope>
    <source>
        <strain evidence="7 9">AB4</strain>
    </source>
</reference>
<evidence type="ECO:0000256" key="5">
    <source>
        <dbReference type="SAM" id="MobiDB-lite"/>
    </source>
</evidence>
<evidence type="ECO:0000256" key="4">
    <source>
        <dbReference type="ARBA" id="ARBA00023163"/>
    </source>
</evidence>
<feature type="region of interest" description="Disordered" evidence="5">
    <location>
        <begin position="73"/>
        <end position="98"/>
    </location>
</feature>
<evidence type="ECO:0000313" key="10">
    <source>
        <dbReference type="Proteomes" id="UP000440716"/>
    </source>
</evidence>
<dbReference type="Gene3D" id="1.10.260.40">
    <property type="entry name" value="lambda repressor-like DNA-binding domains"/>
    <property type="match status" value="1"/>
</dbReference>
<evidence type="ECO:0000259" key="6">
    <source>
        <dbReference type="Pfam" id="PF13693"/>
    </source>
</evidence>
<sequence length="98" mass="11270">MGAINWTPKRILCEIQERGMTLEQLALRNGRNPASFRHVWKRPNAINEQIVADFIGQKVETLWPNRYPKTKTRVYDSKKHGPLESQKSNAAVDKRVAA</sequence>
<reference evidence="8 10" key="2">
    <citation type="submission" date="2019-12" db="EMBL/GenBank/DDBJ databases">
        <title>Whole-genome sequencing of Allorhizobium vitis.</title>
        <authorList>
            <person name="Gan H.M."/>
            <person name="Szegedi E."/>
            <person name="Burr T."/>
            <person name="Savka M.A."/>
        </authorList>
    </citation>
    <scope>NUCLEOTIDE SEQUENCE [LARGE SCALE GENOMIC DNA]</scope>
    <source>
        <strain evidence="8 10">CG415</strain>
    </source>
</reference>
<name>A0A6I4FCI4_AGRVI</name>
<evidence type="ECO:0000256" key="3">
    <source>
        <dbReference type="ARBA" id="ARBA00023125"/>
    </source>
</evidence>
<dbReference type="Proteomes" id="UP000440716">
    <property type="component" value="Unassembled WGS sequence"/>
</dbReference>
<proteinExistence type="inferred from homology"/>
<comment type="caution">
    <text evidence="8">The sequence shown here is derived from an EMBL/GenBank/DDBJ whole genome shotgun (WGS) entry which is preliminary data.</text>
</comment>
<dbReference type="GO" id="GO:0003677">
    <property type="term" value="F:DNA binding"/>
    <property type="evidence" value="ECO:0007669"/>
    <property type="project" value="UniProtKB-KW"/>
</dbReference>
<dbReference type="InterPro" id="IPR038722">
    <property type="entry name" value="Ner_HTH_dom"/>
</dbReference>
<evidence type="ECO:0000256" key="1">
    <source>
        <dbReference type="ARBA" id="ARBA00006157"/>
    </source>
</evidence>
<dbReference type="Pfam" id="PF13693">
    <property type="entry name" value="HTH_35"/>
    <property type="match status" value="1"/>
</dbReference>